<evidence type="ECO:0000256" key="9">
    <source>
        <dbReference type="ARBA" id="ARBA00052033"/>
    </source>
</evidence>
<comment type="catalytic activity">
    <reaction evidence="10">
        <text>3-formylthiophene + hydrogen cyanide = (2S)-2-hydroxy-2-(thiophen-3-yl)acetonitrile</text>
        <dbReference type="Rhea" id="RHEA:77459"/>
        <dbReference type="ChEBI" id="CHEBI:18407"/>
        <dbReference type="ChEBI" id="CHEBI:87611"/>
        <dbReference type="ChEBI" id="CHEBI:197333"/>
    </reaction>
</comment>
<dbReference type="GO" id="GO:0080032">
    <property type="term" value="F:methyl jasmonate esterase activity"/>
    <property type="evidence" value="ECO:0007669"/>
    <property type="project" value="TreeGrafter"/>
</dbReference>
<dbReference type="GO" id="GO:0047606">
    <property type="term" value="F:(S)-hydroxynitrile lyase activity"/>
    <property type="evidence" value="ECO:0007669"/>
    <property type="project" value="UniProtKB-EC"/>
</dbReference>
<comment type="catalytic activity">
    <reaction evidence="3">
        <text>2-hydroxy-2-methylpropanenitrile = acetone + hydrogen cyanide</text>
        <dbReference type="Rhea" id="RHEA:11932"/>
        <dbReference type="ChEBI" id="CHEBI:15347"/>
        <dbReference type="ChEBI" id="CHEBI:15348"/>
        <dbReference type="ChEBI" id="CHEBI:18407"/>
    </reaction>
    <physiologicalReaction direction="left-to-right" evidence="3">
        <dbReference type="Rhea" id="RHEA:11933"/>
    </physiologicalReaction>
</comment>
<comment type="catalytic activity">
    <reaction evidence="4">
        <text>benzaldehyde + hydrogen cyanide = (S)-mandelonitrile</text>
        <dbReference type="Rhea" id="RHEA:77427"/>
        <dbReference type="ChEBI" id="CHEBI:17169"/>
        <dbReference type="ChEBI" id="CHEBI:18407"/>
        <dbReference type="ChEBI" id="CHEBI:36941"/>
    </reaction>
</comment>
<dbReference type="InterPro" id="IPR045889">
    <property type="entry name" value="MES/HNL"/>
</dbReference>
<evidence type="ECO:0000313" key="22">
    <source>
        <dbReference type="Proteomes" id="UP001457282"/>
    </source>
</evidence>
<proteinExistence type="inferred from homology"/>
<evidence type="ECO:0000256" key="17">
    <source>
        <dbReference type="ARBA" id="ARBA00076040"/>
    </source>
</evidence>
<dbReference type="FunFam" id="3.40.50.1820:FF:000051">
    <property type="entry name" value="(S)-hydroxynitrile lyase"/>
    <property type="match status" value="1"/>
</dbReference>
<comment type="catalytic activity">
    <reaction evidence="12">
        <text>cyclohexanecarbaldehyde + hydrogen cyanide = (2S)-2-cyclohexyl-2-hydroxyacetonitrile</text>
        <dbReference type="Rhea" id="RHEA:77423"/>
        <dbReference type="ChEBI" id="CHEBI:18407"/>
        <dbReference type="ChEBI" id="CHEBI:197359"/>
        <dbReference type="ChEBI" id="CHEBI:197360"/>
    </reaction>
</comment>
<dbReference type="SUPFAM" id="SSF53474">
    <property type="entry name" value="alpha/beta-Hydrolases"/>
    <property type="match status" value="1"/>
</dbReference>
<comment type="catalytic activity">
    <reaction evidence="2">
        <text>a monosubstituted aliphatic (S)-hydroxynitrile = an aldehyde + hydrogen cyanide</text>
        <dbReference type="Rhea" id="RHEA:56588"/>
        <dbReference type="ChEBI" id="CHEBI:17478"/>
        <dbReference type="ChEBI" id="CHEBI:18407"/>
        <dbReference type="ChEBI" id="CHEBI:140596"/>
        <dbReference type="EC" id="4.1.2.47"/>
    </reaction>
</comment>
<comment type="catalytic activity">
    <reaction evidence="1">
        <text>4-methoxybenzaldehyde + hydrogen cyanide = (2S)-2-hydroxy-2-(4-methoxyphenyl)acetonitrile</text>
        <dbReference type="Rhea" id="RHEA:77447"/>
        <dbReference type="ChEBI" id="CHEBI:18407"/>
        <dbReference type="ChEBI" id="CHEBI:28235"/>
        <dbReference type="ChEBI" id="CHEBI:197328"/>
    </reaction>
</comment>
<evidence type="ECO:0000256" key="10">
    <source>
        <dbReference type="ARBA" id="ARBA00052511"/>
    </source>
</evidence>
<comment type="catalytic activity">
    <reaction evidence="8">
        <text>acrolein + hydrogen cyanide = (2S)-2-hydroxybut-3-enenitrile</text>
        <dbReference type="Rhea" id="RHEA:77411"/>
        <dbReference type="ChEBI" id="CHEBI:15368"/>
        <dbReference type="ChEBI" id="CHEBI:18407"/>
        <dbReference type="ChEBI" id="CHEBI:197356"/>
    </reaction>
</comment>
<dbReference type="GO" id="GO:0009694">
    <property type="term" value="P:jasmonic acid metabolic process"/>
    <property type="evidence" value="ECO:0007669"/>
    <property type="project" value="TreeGrafter"/>
</dbReference>
<evidence type="ECO:0000256" key="5">
    <source>
        <dbReference type="ARBA" id="ARBA00050608"/>
    </source>
</evidence>
<dbReference type="AlphaFoldDB" id="A0AAW1YJK1"/>
<dbReference type="PANTHER" id="PTHR10992">
    <property type="entry name" value="METHYLESTERASE FAMILY MEMBER"/>
    <property type="match status" value="1"/>
</dbReference>
<accession>A0AAW1YJK1</accession>
<reference evidence="21 22" key="1">
    <citation type="journal article" date="2023" name="G3 (Bethesda)">
        <title>A chromosome-length genome assembly and annotation of blackberry (Rubus argutus, cv. 'Hillquist').</title>
        <authorList>
            <person name="Bruna T."/>
            <person name="Aryal R."/>
            <person name="Dudchenko O."/>
            <person name="Sargent D.J."/>
            <person name="Mead D."/>
            <person name="Buti M."/>
            <person name="Cavallini A."/>
            <person name="Hytonen T."/>
            <person name="Andres J."/>
            <person name="Pham M."/>
            <person name="Weisz D."/>
            <person name="Mascagni F."/>
            <person name="Usai G."/>
            <person name="Natali L."/>
            <person name="Bassil N."/>
            <person name="Fernandez G.E."/>
            <person name="Lomsadze A."/>
            <person name="Armour M."/>
            <person name="Olukolu B."/>
            <person name="Poorten T."/>
            <person name="Britton C."/>
            <person name="Davik J."/>
            <person name="Ashrafi H."/>
            <person name="Aiden E.L."/>
            <person name="Borodovsky M."/>
            <person name="Worthington M."/>
        </authorList>
    </citation>
    <scope>NUCLEOTIDE SEQUENCE [LARGE SCALE GENOMIC DNA]</scope>
    <source>
        <strain evidence="21">PI 553951</strain>
    </source>
</reference>
<dbReference type="EC" id="4.1.2.47" evidence="15"/>
<evidence type="ECO:0000256" key="14">
    <source>
        <dbReference type="ARBA" id="ARBA00060885"/>
    </source>
</evidence>
<comment type="catalytic activity">
    <reaction evidence="7">
        <text>a disubstituted aliphatic (S)-hydroxynitrile = a ketone + hydrogen cyanide</text>
        <dbReference type="Rhea" id="RHEA:56592"/>
        <dbReference type="ChEBI" id="CHEBI:17087"/>
        <dbReference type="ChEBI" id="CHEBI:18407"/>
        <dbReference type="ChEBI" id="CHEBI:140597"/>
        <dbReference type="EC" id="4.1.2.47"/>
    </reaction>
</comment>
<evidence type="ECO:0000256" key="15">
    <source>
        <dbReference type="ARBA" id="ARBA00066572"/>
    </source>
</evidence>
<comment type="catalytic activity">
    <reaction evidence="5">
        <text>formylthiophene + hydrogen cyanide = (2R)-2-hydroxy-2-(thiophen-2-yl)acetonitrile</text>
        <dbReference type="Rhea" id="RHEA:77455"/>
        <dbReference type="ChEBI" id="CHEBI:18407"/>
        <dbReference type="ChEBI" id="CHEBI:87301"/>
        <dbReference type="ChEBI" id="CHEBI:197332"/>
    </reaction>
</comment>
<dbReference type="EMBL" id="JBEDUW010000001">
    <property type="protein sequence ID" value="KAK9948782.1"/>
    <property type="molecule type" value="Genomic_DNA"/>
</dbReference>
<keyword evidence="22" id="KW-1185">Reference proteome</keyword>
<comment type="caution">
    <text evidence="21">The sequence shown here is derived from an EMBL/GenBank/DDBJ whole genome shotgun (WGS) entry which is preliminary data.</text>
</comment>
<evidence type="ECO:0000313" key="21">
    <source>
        <dbReference type="EMBL" id="KAK9948782.1"/>
    </source>
</evidence>
<evidence type="ECO:0000259" key="20">
    <source>
        <dbReference type="Pfam" id="PF12697"/>
    </source>
</evidence>
<comment type="catalytic activity">
    <reaction evidence="6">
        <text>butan-2-one + hydrogen cyanide = 2-hydroxy-2-methylbutanenitrile</text>
        <dbReference type="Rhea" id="RHEA:77467"/>
        <dbReference type="ChEBI" id="CHEBI:18407"/>
        <dbReference type="ChEBI" id="CHEBI:28398"/>
        <dbReference type="ChEBI" id="CHEBI:60954"/>
    </reaction>
    <physiologicalReaction direction="right-to-left" evidence="6">
        <dbReference type="Rhea" id="RHEA:77469"/>
    </physiologicalReaction>
</comment>
<feature type="domain" description="AB hydrolase-1" evidence="20">
    <location>
        <begin position="104"/>
        <end position="336"/>
    </location>
</feature>
<evidence type="ECO:0000256" key="11">
    <source>
        <dbReference type="ARBA" id="ARBA00052600"/>
    </source>
</evidence>
<dbReference type="PANTHER" id="PTHR10992:SF1066">
    <property type="entry name" value="METHYL JASMONATE ESTERASE 1"/>
    <property type="match status" value="1"/>
</dbReference>
<dbReference type="GO" id="GO:0009696">
    <property type="term" value="P:salicylic acid metabolic process"/>
    <property type="evidence" value="ECO:0007669"/>
    <property type="project" value="TreeGrafter"/>
</dbReference>
<comment type="catalytic activity">
    <reaction evidence="9">
        <text>2-methylpropanal + hydrogen cyanide = (2S)-2-hydroxy-3-methylbutanenitrile</text>
        <dbReference type="Rhea" id="RHEA:77403"/>
        <dbReference type="ChEBI" id="CHEBI:18407"/>
        <dbReference type="ChEBI" id="CHEBI:48943"/>
        <dbReference type="ChEBI" id="CHEBI:197354"/>
    </reaction>
</comment>
<evidence type="ECO:0000256" key="4">
    <source>
        <dbReference type="ARBA" id="ARBA00050358"/>
    </source>
</evidence>
<dbReference type="InterPro" id="IPR000073">
    <property type="entry name" value="AB_hydrolase_1"/>
</dbReference>
<evidence type="ECO:0000256" key="19">
    <source>
        <dbReference type="ARBA" id="ARBA00079794"/>
    </source>
</evidence>
<dbReference type="GO" id="GO:0080031">
    <property type="term" value="F:methyl salicylate esterase activity"/>
    <property type="evidence" value="ECO:0007669"/>
    <property type="project" value="TreeGrafter"/>
</dbReference>
<dbReference type="Pfam" id="PF12697">
    <property type="entry name" value="Abhydrolase_6"/>
    <property type="match status" value="1"/>
</dbReference>
<evidence type="ECO:0000256" key="6">
    <source>
        <dbReference type="ARBA" id="ARBA00051647"/>
    </source>
</evidence>
<evidence type="ECO:0000256" key="16">
    <source>
        <dbReference type="ARBA" id="ARBA00069221"/>
    </source>
</evidence>
<evidence type="ECO:0000256" key="1">
    <source>
        <dbReference type="ARBA" id="ARBA00050104"/>
    </source>
</evidence>
<evidence type="ECO:0000256" key="3">
    <source>
        <dbReference type="ARBA" id="ARBA00050262"/>
    </source>
</evidence>
<protein>
    <recommendedName>
        <fullName evidence="16">(S)-hydroxynitrile lyase</fullName>
        <ecNumber evidence="15">4.1.2.47</ecNumber>
    </recommendedName>
    <alternativeName>
        <fullName evidence="17">2-hydroxy-2-methylpropanenitrile lyase</fullName>
    </alternativeName>
    <alternativeName>
        <fullName evidence="18">Acetone cyanohydrin lyase</fullName>
    </alternativeName>
    <alternativeName>
        <fullName evidence="19">Hydroxynitrile lyase</fullName>
    </alternativeName>
</protein>
<evidence type="ECO:0000256" key="18">
    <source>
        <dbReference type="ARBA" id="ARBA00078291"/>
    </source>
</evidence>
<evidence type="ECO:0000256" key="8">
    <source>
        <dbReference type="ARBA" id="ARBA00051977"/>
    </source>
</evidence>
<sequence>MASLPTKAEVFEKITTDFSKRHQLCINQWKIGEEEIKDLDTSEYKSTINQTKCRLRKERLMKMENVRLKHYVPFLFLLCLARICTNIVTAEQYTHQIPSAKKHFVLVHGAGHGAWCWYKLATLLNSTGHNVTTLDLAASGINPIQVQHIHSFSDYVKPLIKFLGSLPPKERVILVGHSMGGAVISIAMERFPEKIAAAVYATALMPGPALSYLSIFEKLSELTDTQYRYDRGANNPPTSLLFGPKQLSLNLYQLSPPEDLTLALSLVRFSPLFTEEIKLTEEKYGLVPRVFIVCDQDHSIKEDLQMWMIRKNPPNEVKVINGSDHMVMFSRPLELFSNLLKVAEKYS</sequence>
<evidence type="ECO:0000256" key="12">
    <source>
        <dbReference type="ARBA" id="ARBA00052609"/>
    </source>
</evidence>
<comment type="catalytic activity">
    <reaction evidence="13">
        <text>an aromatic (S)-hydroxynitrile = an aromatic aldehyde + hydrogen cyanide</text>
        <dbReference type="Rhea" id="RHEA:54660"/>
        <dbReference type="ChEBI" id="CHEBI:18407"/>
        <dbReference type="ChEBI" id="CHEBI:33855"/>
        <dbReference type="ChEBI" id="CHEBI:138306"/>
        <dbReference type="EC" id="4.1.2.47"/>
    </reaction>
</comment>
<evidence type="ECO:0000256" key="13">
    <source>
        <dbReference type="ARBA" id="ARBA00052826"/>
    </source>
</evidence>
<evidence type="ECO:0000256" key="2">
    <source>
        <dbReference type="ARBA" id="ARBA00050241"/>
    </source>
</evidence>
<dbReference type="Gene3D" id="3.40.50.1820">
    <property type="entry name" value="alpha/beta hydrolase"/>
    <property type="match status" value="1"/>
</dbReference>
<comment type="similarity">
    <text evidence="14">Belongs to the AB hydrolase superfamily. Hydroxynitrile lyase family.</text>
</comment>
<dbReference type="InterPro" id="IPR029058">
    <property type="entry name" value="AB_hydrolase_fold"/>
</dbReference>
<comment type="catalytic activity">
    <reaction evidence="11">
        <text>2,2-dimethylpropanal + hydrogen cyanide = (2S)-2-hydroxy-3,3-dimethylbutanenitrile</text>
        <dbReference type="Rhea" id="RHEA:77407"/>
        <dbReference type="ChEBI" id="CHEBI:18407"/>
        <dbReference type="ChEBI" id="CHEBI:141557"/>
        <dbReference type="ChEBI" id="CHEBI:197355"/>
    </reaction>
</comment>
<name>A0AAW1YJK1_RUBAR</name>
<gene>
    <name evidence="21" type="ORF">M0R45_004344</name>
</gene>
<evidence type="ECO:0000256" key="7">
    <source>
        <dbReference type="ARBA" id="ARBA00051735"/>
    </source>
</evidence>
<organism evidence="21 22">
    <name type="scientific">Rubus argutus</name>
    <name type="common">Southern blackberry</name>
    <dbReference type="NCBI Taxonomy" id="59490"/>
    <lineage>
        <taxon>Eukaryota</taxon>
        <taxon>Viridiplantae</taxon>
        <taxon>Streptophyta</taxon>
        <taxon>Embryophyta</taxon>
        <taxon>Tracheophyta</taxon>
        <taxon>Spermatophyta</taxon>
        <taxon>Magnoliopsida</taxon>
        <taxon>eudicotyledons</taxon>
        <taxon>Gunneridae</taxon>
        <taxon>Pentapetalae</taxon>
        <taxon>rosids</taxon>
        <taxon>fabids</taxon>
        <taxon>Rosales</taxon>
        <taxon>Rosaceae</taxon>
        <taxon>Rosoideae</taxon>
        <taxon>Rosoideae incertae sedis</taxon>
        <taxon>Rubus</taxon>
    </lineage>
</organism>
<dbReference type="Proteomes" id="UP001457282">
    <property type="component" value="Unassembled WGS sequence"/>
</dbReference>
<dbReference type="GO" id="GO:0080030">
    <property type="term" value="F:methyl indole-3-acetate esterase activity"/>
    <property type="evidence" value="ECO:0007669"/>
    <property type="project" value="TreeGrafter"/>
</dbReference>